<dbReference type="EMBL" id="FORR01000006">
    <property type="protein sequence ID" value="SFJ23181.1"/>
    <property type="molecule type" value="Genomic_DNA"/>
</dbReference>
<evidence type="ECO:0000313" key="1">
    <source>
        <dbReference type="EMBL" id="SFJ23181.1"/>
    </source>
</evidence>
<dbReference type="Proteomes" id="UP000199545">
    <property type="component" value="Unassembled WGS sequence"/>
</dbReference>
<name>A0A1I3PPJ7_9BACL</name>
<dbReference type="RefSeq" id="WP_093229386.1">
    <property type="nucleotide sequence ID" value="NZ_FORR01000006.1"/>
</dbReference>
<dbReference type="AlphaFoldDB" id="A0A1I3PPJ7"/>
<dbReference type="SUPFAM" id="SSF57783">
    <property type="entry name" value="Zinc beta-ribbon"/>
    <property type="match status" value="1"/>
</dbReference>
<sequence>MFWNRKKDKDKKGTSSWDIEMEKNNEDACPHCGYKHVYRVGNFAECERCRKTWEENTGWV</sequence>
<protein>
    <submittedName>
        <fullName evidence="1">Uncharacterized protein</fullName>
    </submittedName>
</protein>
<proteinExistence type="predicted"/>
<organism evidence="1 2">
    <name type="scientific">Thermoflavimicrobium dichotomicum</name>
    <dbReference type="NCBI Taxonomy" id="46223"/>
    <lineage>
        <taxon>Bacteria</taxon>
        <taxon>Bacillati</taxon>
        <taxon>Bacillota</taxon>
        <taxon>Bacilli</taxon>
        <taxon>Bacillales</taxon>
        <taxon>Thermoactinomycetaceae</taxon>
        <taxon>Thermoflavimicrobium</taxon>
    </lineage>
</organism>
<gene>
    <name evidence="1" type="ORF">SAMN05421852_10653</name>
</gene>
<evidence type="ECO:0000313" key="2">
    <source>
        <dbReference type="Proteomes" id="UP000199545"/>
    </source>
</evidence>
<accession>A0A1I3PPJ7</accession>
<dbReference type="OrthoDB" id="271821at2"/>
<keyword evidence="2" id="KW-1185">Reference proteome</keyword>
<reference evidence="1 2" key="1">
    <citation type="submission" date="2016-10" db="EMBL/GenBank/DDBJ databases">
        <authorList>
            <person name="de Groot N.N."/>
        </authorList>
    </citation>
    <scope>NUCLEOTIDE SEQUENCE [LARGE SCALE GENOMIC DNA]</scope>
    <source>
        <strain evidence="1 2">DSM 44778</strain>
    </source>
</reference>